<name>A0A3P7H1B7_TOXCA</name>
<dbReference type="AlphaFoldDB" id="A0A3P7H1B7"/>
<feature type="compositionally biased region" description="Low complexity" evidence="1">
    <location>
        <begin position="27"/>
        <end position="41"/>
    </location>
</feature>
<protein>
    <submittedName>
        <fullName evidence="2">Uncharacterized protein</fullName>
    </submittedName>
</protein>
<evidence type="ECO:0000256" key="1">
    <source>
        <dbReference type="SAM" id="MobiDB-lite"/>
    </source>
</evidence>
<dbReference type="EMBL" id="UYWY01027678">
    <property type="protein sequence ID" value="VDM51203.1"/>
    <property type="molecule type" value="Genomic_DNA"/>
</dbReference>
<accession>A0A3P7H1B7</accession>
<sequence length="190" mass="20854">MTMSTNGSSVEPYRDHLGGRMLCAPMSSSSSAESSRTGLSSKSEQVEATNPASCSIVMMPSEKVFDASSLIEYSSKWLYRRGLVKLILRIDSSLNRIEAMLRNLCKSPSNGSKVIETTVPCDKRDVLQAMSRSHKTRSEPPKATSLPGCVKTCKERISQDAAKHDKSSKDKDETAKVCGGMIPWMKPFIQ</sequence>
<organism evidence="2">
    <name type="scientific">Toxocara canis</name>
    <name type="common">Canine roundworm</name>
    <dbReference type="NCBI Taxonomy" id="6265"/>
    <lineage>
        <taxon>Eukaryota</taxon>
        <taxon>Metazoa</taxon>
        <taxon>Ecdysozoa</taxon>
        <taxon>Nematoda</taxon>
        <taxon>Chromadorea</taxon>
        <taxon>Rhabditida</taxon>
        <taxon>Spirurina</taxon>
        <taxon>Ascaridomorpha</taxon>
        <taxon>Ascaridoidea</taxon>
        <taxon>Toxocaridae</taxon>
        <taxon>Toxocara</taxon>
    </lineage>
</organism>
<feature type="region of interest" description="Disordered" evidence="1">
    <location>
        <begin position="25"/>
        <end position="46"/>
    </location>
</feature>
<reference evidence="2" key="1">
    <citation type="submission" date="2018-11" db="EMBL/GenBank/DDBJ databases">
        <authorList>
            <consortium name="Pathogen Informatics"/>
        </authorList>
    </citation>
    <scope>NUCLEOTIDE SEQUENCE [LARGE SCALE GENOMIC DNA]</scope>
</reference>
<proteinExistence type="predicted"/>
<evidence type="ECO:0000313" key="2">
    <source>
        <dbReference type="EMBL" id="VDM51203.1"/>
    </source>
</evidence>
<gene>
    <name evidence="2" type="ORF">TCNE_LOCUS19882</name>
</gene>